<dbReference type="SUPFAM" id="SSF81665">
    <property type="entry name" value="Calcium ATPase, transmembrane domain M"/>
    <property type="match status" value="1"/>
</dbReference>
<dbReference type="Pfam" id="PF00702">
    <property type="entry name" value="Hydrolase"/>
    <property type="match status" value="1"/>
</dbReference>
<protein>
    <recommendedName>
        <fullName evidence="6">P-type Zn(2+) transporter</fullName>
        <ecNumber evidence="6">7.2.2.12</ecNumber>
    </recommendedName>
</protein>
<dbReference type="GO" id="GO:0016463">
    <property type="term" value="F:P-type zinc transporter activity"/>
    <property type="evidence" value="ECO:0007669"/>
    <property type="project" value="UniProtKB-EC"/>
</dbReference>
<dbReference type="EMBL" id="CP001998">
    <property type="protein sequence ID" value="ADE53044.1"/>
    <property type="molecule type" value="Genomic_DNA"/>
</dbReference>
<dbReference type="Gene3D" id="2.70.150.10">
    <property type="entry name" value="Calcium-transporting ATPase, cytoplasmic transduction domain A"/>
    <property type="match status" value="1"/>
</dbReference>
<dbReference type="InterPro" id="IPR059000">
    <property type="entry name" value="ATPase_P-type_domA"/>
</dbReference>
<dbReference type="Gene3D" id="3.40.50.1000">
    <property type="entry name" value="HAD superfamily/HAD-like"/>
    <property type="match status" value="1"/>
</dbReference>
<dbReference type="GO" id="GO:0016887">
    <property type="term" value="F:ATP hydrolysis activity"/>
    <property type="evidence" value="ECO:0007669"/>
    <property type="project" value="InterPro"/>
</dbReference>
<dbReference type="SUPFAM" id="SSF56784">
    <property type="entry name" value="HAD-like"/>
    <property type="match status" value="1"/>
</dbReference>
<comment type="similarity">
    <text evidence="2 8">Belongs to the cation transport ATPase (P-type) (TC 3.A.3) family. Type IB subfamily.</text>
</comment>
<dbReference type="GO" id="GO:0005524">
    <property type="term" value="F:ATP binding"/>
    <property type="evidence" value="ECO:0007669"/>
    <property type="project" value="UniProtKB-UniRule"/>
</dbReference>
<keyword evidence="3 8" id="KW-0812">Transmembrane</keyword>
<evidence type="ECO:0000259" key="9">
    <source>
        <dbReference type="Pfam" id="PF00122"/>
    </source>
</evidence>
<dbReference type="Proteomes" id="UP000000925">
    <property type="component" value="Chromosome"/>
</dbReference>
<feature type="transmembrane region" description="Helical" evidence="8">
    <location>
        <begin position="270"/>
        <end position="291"/>
    </location>
</feature>
<gene>
    <name evidence="10" type="ordered locus">Caka_0015</name>
</gene>
<feature type="transmembrane region" description="Helical" evidence="8">
    <location>
        <begin position="303"/>
        <end position="327"/>
    </location>
</feature>
<dbReference type="HOGENOM" id="CLU_001771_11_2_0"/>
<dbReference type="GO" id="GO:0005886">
    <property type="term" value="C:plasma membrane"/>
    <property type="evidence" value="ECO:0007669"/>
    <property type="project" value="UniProtKB-SubCell"/>
</dbReference>
<feature type="domain" description="P-type ATPase A" evidence="9">
    <location>
        <begin position="159"/>
        <end position="253"/>
    </location>
</feature>
<feature type="transmembrane region" description="Helical" evidence="8">
    <location>
        <begin position="91"/>
        <end position="113"/>
    </location>
</feature>
<dbReference type="InterPro" id="IPR023214">
    <property type="entry name" value="HAD_sf"/>
</dbReference>
<evidence type="ECO:0000313" key="11">
    <source>
        <dbReference type="Proteomes" id="UP000000925"/>
    </source>
</evidence>
<dbReference type="InterPro" id="IPR001757">
    <property type="entry name" value="P_typ_ATPase"/>
</dbReference>
<keyword evidence="8" id="KW-1003">Cell membrane</keyword>
<keyword evidence="8" id="KW-0479">Metal-binding</keyword>
<reference evidence="10 11" key="1">
    <citation type="journal article" date="2010" name="Stand. Genomic Sci.">
        <title>Complete genome sequence of Coraliomargarita akajimensis type strain (04OKA010-24).</title>
        <authorList>
            <person name="Mavromatis K."/>
            <person name="Abt B."/>
            <person name="Brambilla E."/>
            <person name="Lapidus A."/>
            <person name="Copeland A."/>
            <person name="Deshpande S."/>
            <person name="Nolan M."/>
            <person name="Lucas S."/>
            <person name="Tice H."/>
            <person name="Cheng J.F."/>
            <person name="Han C."/>
            <person name="Detter J.C."/>
            <person name="Woyke T."/>
            <person name="Goodwin L."/>
            <person name="Pitluck S."/>
            <person name="Held B."/>
            <person name="Brettin T."/>
            <person name="Tapia R."/>
            <person name="Ivanova N."/>
            <person name="Mikhailova N."/>
            <person name="Pati A."/>
            <person name="Liolios K."/>
            <person name="Chen A."/>
            <person name="Palaniappan K."/>
            <person name="Land M."/>
            <person name="Hauser L."/>
            <person name="Chang Y.J."/>
            <person name="Jeffries C.D."/>
            <person name="Rohde M."/>
            <person name="Goker M."/>
            <person name="Bristow J."/>
            <person name="Eisen J.A."/>
            <person name="Markowitz V."/>
            <person name="Hugenholtz P."/>
            <person name="Klenk H.P."/>
            <person name="Kyrpides N.C."/>
        </authorList>
    </citation>
    <scope>NUCLEOTIDE SEQUENCE [LARGE SCALE GENOMIC DNA]</scope>
    <source>
        <strain evidence="11">DSM 45221 / IAM 15411 / JCM 23193 / KCTC 12865</strain>
    </source>
</reference>
<dbReference type="SUPFAM" id="SSF81653">
    <property type="entry name" value="Calcium ATPase, transduction domain A"/>
    <property type="match status" value="1"/>
</dbReference>
<keyword evidence="5 8" id="KW-0472">Membrane</keyword>
<evidence type="ECO:0000256" key="8">
    <source>
        <dbReference type="RuleBase" id="RU362081"/>
    </source>
</evidence>
<comment type="subcellular location">
    <subcellularLocation>
        <location evidence="8">Cell membrane</location>
    </subcellularLocation>
    <subcellularLocation>
        <location evidence="1">Membrane</location>
    </subcellularLocation>
</comment>
<dbReference type="GO" id="GO:0046872">
    <property type="term" value="F:metal ion binding"/>
    <property type="evidence" value="ECO:0007669"/>
    <property type="project" value="UniProtKB-KW"/>
</dbReference>
<dbReference type="PRINTS" id="PR00119">
    <property type="entry name" value="CATATPASE"/>
</dbReference>
<keyword evidence="11" id="KW-1185">Reference proteome</keyword>
<dbReference type="PANTHER" id="PTHR48085">
    <property type="entry name" value="CADMIUM/ZINC-TRANSPORTING ATPASE HMA2-RELATED"/>
    <property type="match status" value="1"/>
</dbReference>
<name>D5EKG3_CORAD</name>
<dbReference type="InterPro" id="IPR023299">
    <property type="entry name" value="ATPase_P-typ_cyto_dom_N"/>
</dbReference>
<evidence type="ECO:0000256" key="3">
    <source>
        <dbReference type="ARBA" id="ARBA00022692"/>
    </source>
</evidence>
<evidence type="ECO:0000256" key="1">
    <source>
        <dbReference type="ARBA" id="ARBA00004370"/>
    </source>
</evidence>
<dbReference type="NCBIfam" id="TIGR01525">
    <property type="entry name" value="ATPase-IB_hvy"/>
    <property type="match status" value="1"/>
</dbReference>
<dbReference type="InterPro" id="IPR008250">
    <property type="entry name" value="ATPase_P-typ_transduc_dom_A_sf"/>
</dbReference>
<organism evidence="10 11">
    <name type="scientific">Coraliomargarita akajimensis (strain DSM 45221 / IAM 15411 / JCM 23193 / KCTC 12865 / 04OKA010-24)</name>
    <dbReference type="NCBI Taxonomy" id="583355"/>
    <lineage>
        <taxon>Bacteria</taxon>
        <taxon>Pseudomonadati</taxon>
        <taxon>Verrucomicrobiota</taxon>
        <taxon>Opitutia</taxon>
        <taxon>Puniceicoccales</taxon>
        <taxon>Coraliomargaritaceae</taxon>
        <taxon>Coraliomargarita</taxon>
    </lineage>
</organism>
<dbReference type="InterPro" id="IPR023298">
    <property type="entry name" value="ATPase_P-typ_TM_dom_sf"/>
</dbReference>
<dbReference type="STRING" id="583355.Caka_0015"/>
<sequence length="644" mass="68216">MPAVVCTTGEAECDDLDVKLSRSWLRIGIACVFAGQGMVLSLALNMTPPEYGSVAYWVLHGGLIFSALLVMAFLGGALFASTFAMLRHRRLSIEGLFTLSLMGAFCGSLLSSLTGTGAVFYEIVSIVIAIYTVGRMLGERSQARMRLESDRVRERYDLATVRVDGAWQRRSVAAVAIGSRVRVEPGSPITVDGVVCRGVGYVRETALTGEPLPVVRHEGDPVRAGTWSEDGLLEIEVLAKYGDRELDQILAIVEDGAGRPSELQAQANRLIQYFLPIVAAVSICTGIYWGLTASWIEAVFNSMAVLLVACPCALGLATPVAIWQGLYRMAQLGLVSRDGALVDVLAQTRKLYFDKTGTLSESSMQVAELVLAPEFQSRRADILASIHSIESRLSHPVAQALASYTSGDCEVADLRVIAGQGVVAQTPLGEVCIGEPGLCAACSVESIRAQLHDAGGKTVYIFVDGAVGALAVIRERMREGVASVWQQLQALSIELEVLTGDPNPQVQLPGEVRVQRGLSAAAKEAIVAESVERGEMPVFVGDGINDSTAMSVASGAIAMGSGTGLARSSAGGQLPEDRLEALPEAIGLARSIRQVLRGNLIYAAAYNVLGMSLAAAGILHPVAAALIMLVSSFWVTGRALRLSA</sequence>
<evidence type="ECO:0000313" key="10">
    <source>
        <dbReference type="EMBL" id="ADE53044.1"/>
    </source>
</evidence>
<dbReference type="InterPro" id="IPR036412">
    <property type="entry name" value="HAD-like_sf"/>
</dbReference>
<keyword evidence="8" id="KW-0547">Nucleotide-binding</keyword>
<accession>D5EKG3</accession>
<dbReference type="Gene3D" id="3.40.1110.10">
    <property type="entry name" value="Calcium-transporting ATPase, cytoplasmic domain N"/>
    <property type="match status" value="1"/>
</dbReference>
<keyword evidence="4 8" id="KW-1133">Transmembrane helix</keyword>
<dbReference type="InterPro" id="IPR027256">
    <property type="entry name" value="P-typ_ATPase_IB"/>
</dbReference>
<evidence type="ECO:0000256" key="6">
    <source>
        <dbReference type="ARBA" id="ARBA00039097"/>
    </source>
</evidence>
<dbReference type="KEGG" id="caa:Caka_0015"/>
<dbReference type="AlphaFoldDB" id="D5EKG3"/>
<feature type="transmembrane region" description="Helical" evidence="8">
    <location>
        <begin position="119"/>
        <end position="138"/>
    </location>
</feature>
<comment type="catalytic activity">
    <reaction evidence="7">
        <text>Zn(2+)(in) + ATP + H2O = Zn(2+)(out) + ADP + phosphate + H(+)</text>
        <dbReference type="Rhea" id="RHEA:20621"/>
        <dbReference type="ChEBI" id="CHEBI:15377"/>
        <dbReference type="ChEBI" id="CHEBI:15378"/>
        <dbReference type="ChEBI" id="CHEBI:29105"/>
        <dbReference type="ChEBI" id="CHEBI:30616"/>
        <dbReference type="ChEBI" id="CHEBI:43474"/>
        <dbReference type="ChEBI" id="CHEBI:456216"/>
        <dbReference type="EC" id="7.2.2.12"/>
    </reaction>
</comment>
<dbReference type="PANTHER" id="PTHR48085:SF5">
    <property type="entry name" value="CADMIUM_ZINC-TRANSPORTING ATPASE HMA4-RELATED"/>
    <property type="match status" value="1"/>
</dbReference>
<evidence type="ECO:0000256" key="7">
    <source>
        <dbReference type="ARBA" id="ARBA00047308"/>
    </source>
</evidence>
<evidence type="ECO:0000256" key="2">
    <source>
        <dbReference type="ARBA" id="ARBA00006024"/>
    </source>
</evidence>
<dbReference type="NCBIfam" id="TIGR01494">
    <property type="entry name" value="ATPase_P-type"/>
    <property type="match status" value="1"/>
</dbReference>
<feature type="transmembrane region" description="Helical" evidence="8">
    <location>
        <begin position="24"/>
        <end position="44"/>
    </location>
</feature>
<keyword evidence="8" id="KW-0067">ATP-binding</keyword>
<dbReference type="InterPro" id="IPR051014">
    <property type="entry name" value="Cation_Transport_ATPase_IB"/>
</dbReference>
<dbReference type="EC" id="7.2.2.12" evidence="6"/>
<evidence type="ECO:0000256" key="4">
    <source>
        <dbReference type="ARBA" id="ARBA00022989"/>
    </source>
</evidence>
<evidence type="ECO:0000256" key="5">
    <source>
        <dbReference type="ARBA" id="ARBA00023136"/>
    </source>
</evidence>
<feature type="transmembrane region" description="Helical" evidence="8">
    <location>
        <begin position="56"/>
        <end position="79"/>
    </location>
</feature>
<dbReference type="Pfam" id="PF00122">
    <property type="entry name" value="E1-E2_ATPase"/>
    <property type="match status" value="1"/>
</dbReference>
<dbReference type="eggNOG" id="COG2217">
    <property type="taxonomic scope" value="Bacteria"/>
</dbReference>
<proteinExistence type="inferred from homology"/>